<dbReference type="Gene3D" id="3.40.50.300">
    <property type="entry name" value="P-loop containing nucleotide triphosphate hydrolases"/>
    <property type="match status" value="2"/>
</dbReference>
<dbReference type="OrthoDB" id="16911at2759"/>
<keyword evidence="4" id="KW-0378">Hydrolase</keyword>
<dbReference type="FunCoup" id="A0A0D2VP34">
    <property type="interactions" value="10"/>
</dbReference>
<evidence type="ECO:0000259" key="3">
    <source>
        <dbReference type="PROSITE" id="PS51194"/>
    </source>
</evidence>
<dbReference type="InterPro" id="IPR027417">
    <property type="entry name" value="P-loop_NTPase"/>
</dbReference>
<dbReference type="PANTHER" id="PTHR47396:SF1">
    <property type="entry name" value="ATP-DEPENDENT HELICASE IRC3-RELATED"/>
    <property type="match status" value="1"/>
</dbReference>
<name>A0A0D2VP34_CAPO3</name>
<dbReference type="SUPFAM" id="SSF52540">
    <property type="entry name" value="P-loop containing nucleoside triphosphate hydrolases"/>
    <property type="match status" value="1"/>
</dbReference>
<reference evidence="5" key="1">
    <citation type="submission" date="2011-02" db="EMBL/GenBank/DDBJ databases">
        <title>The Genome Sequence of Capsaspora owczarzaki ATCC 30864.</title>
        <authorList>
            <person name="Russ C."/>
            <person name="Cuomo C."/>
            <person name="Burger G."/>
            <person name="Gray M.W."/>
            <person name="Holland P.W.H."/>
            <person name="King N."/>
            <person name="Lang F.B.F."/>
            <person name="Roger A.J."/>
            <person name="Ruiz-Trillo I."/>
            <person name="Young S.K."/>
            <person name="Zeng Q."/>
            <person name="Gargeya S."/>
            <person name="Alvarado L."/>
            <person name="Berlin A."/>
            <person name="Chapman S.B."/>
            <person name="Chen Z."/>
            <person name="Freedman E."/>
            <person name="Gellesch M."/>
            <person name="Goldberg J."/>
            <person name="Griggs A."/>
            <person name="Gujja S."/>
            <person name="Heilman E."/>
            <person name="Heiman D."/>
            <person name="Howarth C."/>
            <person name="Mehta T."/>
            <person name="Neiman D."/>
            <person name="Pearson M."/>
            <person name="Roberts A."/>
            <person name="Saif S."/>
            <person name="Shea T."/>
            <person name="Shenoy N."/>
            <person name="Sisk P."/>
            <person name="Stolte C."/>
            <person name="Sykes S."/>
            <person name="White J."/>
            <person name="Yandava C."/>
            <person name="Haas B."/>
            <person name="Nusbaum C."/>
            <person name="Birren B."/>
        </authorList>
    </citation>
    <scope>NUCLEOTIDE SEQUENCE</scope>
    <source>
        <strain evidence="5">ATCC 30864</strain>
    </source>
</reference>
<dbReference type="GO" id="GO:0032042">
    <property type="term" value="P:mitochondrial DNA metabolic process"/>
    <property type="evidence" value="ECO:0007669"/>
    <property type="project" value="TreeGrafter"/>
</dbReference>
<keyword evidence="4" id="KW-0547">Nucleotide-binding</keyword>
<dbReference type="GO" id="GO:0000403">
    <property type="term" value="F:Y-form DNA binding"/>
    <property type="evidence" value="ECO:0007669"/>
    <property type="project" value="TreeGrafter"/>
</dbReference>
<keyword evidence="4" id="KW-0067">ATP-binding</keyword>
<dbReference type="EMBL" id="KE346363">
    <property type="protein sequence ID" value="KJE92142.1"/>
    <property type="molecule type" value="Genomic_DNA"/>
</dbReference>
<dbReference type="GO" id="GO:0005759">
    <property type="term" value="C:mitochondrial matrix"/>
    <property type="evidence" value="ECO:0007669"/>
    <property type="project" value="TreeGrafter"/>
</dbReference>
<dbReference type="InterPro" id="IPR001650">
    <property type="entry name" value="Helicase_C-like"/>
</dbReference>
<dbReference type="eggNOG" id="ENOG502QT4U">
    <property type="taxonomic scope" value="Eukaryota"/>
</dbReference>
<keyword evidence="5" id="KW-1185">Reference proteome</keyword>
<dbReference type="PROSITE" id="PS51192">
    <property type="entry name" value="HELICASE_ATP_BIND_1"/>
    <property type="match status" value="1"/>
</dbReference>
<dbReference type="GO" id="GO:0070125">
    <property type="term" value="P:mitochondrial translational elongation"/>
    <property type="evidence" value="ECO:0007669"/>
    <property type="project" value="TreeGrafter"/>
</dbReference>
<evidence type="ECO:0000313" key="4">
    <source>
        <dbReference type="EMBL" id="KJE92142.1"/>
    </source>
</evidence>
<accession>A0A0D2VP34</accession>
<feature type="compositionally biased region" description="Polar residues" evidence="1">
    <location>
        <begin position="138"/>
        <end position="148"/>
    </location>
</feature>
<organism evidence="4 5">
    <name type="scientific">Capsaspora owczarzaki (strain ATCC 30864)</name>
    <dbReference type="NCBI Taxonomy" id="595528"/>
    <lineage>
        <taxon>Eukaryota</taxon>
        <taxon>Filasterea</taxon>
        <taxon>Capsaspora</taxon>
    </lineage>
</organism>
<dbReference type="GO" id="GO:0036121">
    <property type="term" value="F:double-stranded DNA helicase activity"/>
    <property type="evidence" value="ECO:0007669"/>
    <property type="project" value="TreeGrafter"/>
</dbReference>
<dbReference type="InterPro" id="IPR050742">
    <property type="entry name" value="Helicase_Restrict-Modif_Enz"/>
</dbReference>
<dbReference type="PhylomeDB" id="A0A0D2VP34"/>
<dbReference type="CDD" id="cd18799">
    <property type="entry name" value="SF2_C_EcoAI-like"/>
    <property type="match status" value="1"/>
</dbReference>
<dbReference type="GO" id="GO:0005524">
    <property type="term" value="F:ATP binding"/>
    <property type="evidence" value="ECO:0007669"/>
    <property type="project" value="InterPro"/>
</dbReference>
<feature type="region of interest" description="Disordered" evidence="1">
    <location>
        <begin position="119"/>
        <end position="220"/>
    </location>
</feature>
<evidence type="ECO:0000313" key="5">
    <source>
        <dbReference type="Proteomes" id="UP000008743"/>
    </source>
</evidence>
<dbReference type="GO" id="GO:0061749">
    <property type="term" value="F:forked DNA-dependent helicase activity"/>
    <property type="evidence" value="ECO:0007669"/>
    <property type="project" value="TreeGrafter"/>
</dbReference>
<keyword evidence="4" id="KW-0347">Helicase</keyword>
<feature type="compositionally biased region" description="Basic and acidic residues" evidence="1">
    <location>
        <begin position="171"/>
        <end position="189"/>
    </location>
</feature>
<protein>
    <submittedName>
        <fullName evidence="4">ATP-dependent DNA helicase</fullName>
    </submittedName>
</protein>
<dbReference type="STRING" id="595528.A0A0D2VP34"/>
<dbReference type="InParanoid" id="A0A0D2VP34"/>
<dbReference type="InterPro" id="IPR006935">
    <property type="entry name" value="Helicase/UvrB_N"/>
</dbReference>
<dbReference type="PANTHER" id="PTHR47396">
    <property type="entry name" value="TYPE I RESTRICTION ENZYME ECOKI R PROTEIN"/>
    <property type="match status" value="1"/>
</dbReference>
<dbReference type="AlphaFoldDB" id="A0A0D2VP34"/>
<gene>
    <name evidence="4" type="ORF">CAOG_003162</name>
</gene>
<sequence>MLGAIARKSTLPWRHAQSALPAVMGLACSLPHSLLQGGLTGGSTSPHLTVCRRHASSWPPRRRSHGAFFMHGAALEQRSRHSATSYSGFGLLGAQAHTARAMSSAPAKPDQLSTSLSVATLPAGDTPSDGKQHAHAETASTTIPSDSATPEPVKKAKRTKRAAAAAAAAADDAHPEHPDALLTPKDNEKFNVVVKQTRGGRQSGTVKTLGPLDRSHKVESPPLRPYQIECIDKCLQHVADGNRRMIVSLPVGSGKTVVFANLIKQLPQPKPSAFKTLVLAHREELLVQAMHQVHKFNPHAKVGLEKAGFSAPPDCDVVVASVCTLGRDESERILRFDPNEFKLIIVDEAHHAAADTYIRVLQNMNALSPDSHIVVWGCSATVQRNDRDLKDVFDKVVYNRTIQEMWDEKWLVPIRSSRISTSVNLNAVRLRGKEFVESDLAAEINVEARNELIVNAYLAGVHGVRKSTLVFAISIDHTESLAKAFVQKGVEARAVHSQHTAEYRAESVRLFKEQKLPVLVNCGIFTEGTDIPCIDCLILARPTLSANLFTQMVGRGLRRHESKDDCLVIDVVDQLSKHSLMVVPSLVGLDSSFDAHGGNITEAAKLVNDLAAQGMPAMLATSVDQLAALCDPGDARLAAFKLLIGEVVGNVSLSESEEYDATRQLRGRMDGWFAYSLGKWYRPVPLKGYLMIQQDGLGLFHTQMRFTDRRRKPPVEEVGEPQPSLALAKKEAKIYLRDAFPDIQALLNTNGTWRKEPVTDKQMDMLSEYHPSVDTIFPRPITKGEASELISRMKVIAALERSRYATTTAKEEMARAARMQAFVRPAALRGIVDASGRG</sequence>
<proteinExistence type="predicted"/>
<feature type="domain" description="Helicase ATP-binding" evidence="2">
    <location>
        <begin position="236"/>
        <end position="400"/>
    </location>
</feature>
<dbReference type="RefSeq" id="XP_004364001.2">
    <property type="nucleotide sequence ID" value="XM_004363944.2"/>
</dbReference>
<dbReference type="PROSITE" id="PS51257">
    <property type="entry name" value="PROKAR_LIPOPROTEIN"/>
    <property type="match status" value="1"/>
</dbReference>
<dbReference type="PROSITE" id="PS51194">
    <property type="entry name" value="HELICASE_CTER"/>
    <property type="match status" value="1"/>
</dbReference>
<feature type="domain" description="Helicase C-terminal" evidence="3">
    <location>
        <begin position="453"/>
        <end position="611"/>
    </location>
</feature>
<dbReference type="Pfam" id="PF00271">
    <property type="entry name" value="Helicase_C"/>
    <property type="match status" value="1"/>
</dbReference>
<dbReference type="SMART" id="SM00487">
    <property type="entry name" value="DEXDc"/>
    <property type="match status" value="1"/>
</dbReference>
<dbReference type="Pfam" id="PF04851">
    <property type="entry name" value="ResIII"/>
    <property type="match status" value="1"/>
</dbReference>
<dbReference type="GO" id="GO:0016787">
    <property type="term" value="F:hydrolase activity"/>
    <property type="evidence" value="ECO:0007669"/>
    <property type="project" value="InterPro"/>
</dbReference>
<evidence type="ECO:0000259" key="2">
    <source>
        <dbReference type="PROSITE" id="PS51192"/>
    </source>
</evidence>
<dbReference type="Proteomes" id="UP000008743">
    <property type="component" value="Unassembled WGS sequence"/>
</dbReference>
<dbReference type="InterPro" id="IPR014001">
    <property type="entry name" value="Helicase_ATP-bd"/>
</dbReference>
<evidence type="ECO:0000256" key="1">
    <source>
        <dbReference type="SAM" id="MobiDB-lite"/>
    </source>
</evidence>
<dbReference type="SMART" id="SM00490">
    <property type="entry name" value="HELICc"/>
    <property type="match status" value="1"/>
</dbReference>